<evidence type="ECO:0000256" key="13">
    <source>
        <dbReference type="ARBA" id="ARBA00034617"/>
    </source>
</evidence>
<evidence type="ECO:0000256" key="16">
    <source>
        <dbReference type="PROSITE-ProRule" id="PRU00560"/>
    </source>
</evidence>
<dbReference type="CDD" id="cd22352">
    <property type="entry name" value="RecB_C-like"/>
    <property type="match status" value="1"/>
</dbReference>
<dbReference type="EC" id="3.1.11.5" evidence="15"/>
<dbReference type="GO" id="GO:0005829">
    <property type="term" value="C:cytosol"/>
    <property type="evidence" value="ECO:0007669"/>
    <property type="project" value="TreeGrafter"/>
</dbReference>
<sequence>MNSALKFSPLKVHEVPLAGRNLIEASAGTGKTFNITGLYARLILGASIVPGAPSYDAQRGLLPESILVVTFTKAATAELKDRIRLRLAQLTQTFIDQSPVLINGEAEPFCAEVWGRVVAENLDPAPLLAQLRLALATLDQAAISTIHSFCQRLLSEQAFEAGYDFDRTLLEDETDLLAEISNDFWRSELYGAAPEWVLFLQQQGINNAGLRELARRLKSLNPDDILPLAPLPSEQYQQEQLTRYSTLWAECRQCWNQKEIRALLLNAQAGEIFSGTYKLSVEKWQNWLTQVNRLMQLDTPSMRLFKDWEKVTQSHIVKMVKKAFQEVVPKHDFFVAAEQVFLNEQSIAADWELRLNHWKLSFGEYVRRELHRRKAASGQMSFDDSLTTLAAALQNPTRAQHLADKVSQRYKAALVDEFQDTDPTQFTIINQLFGQTLTDAETGSSHKPPFFMVGDPKQAIYAFRGADVYAYLNAREQADEQYSIDTNFRSDAAIVAFVNALFREQDAFVEDKIRHPEILAKHSGASKLQCSDGKGAIHAWVFDGGTSEAAEKALINAVGDEIASLLNAASREEALIGERALSPKDIAVLVPSHRQAEQVRKALARRGVAAVMQTRESVFASDEAAGLYAMLAAIEEPAHSGLLRKALVSRVMGMSVADLMVLQQDDEAWQQQIEHLQSWRDEWRKNGFMPLFRRWLVEANVTQNLLNQGDGERRLTNLLHVAELIQQESRSRPSPAVLLAWLARQISEPGQSGEQQQMRLESDADRVRLVTIHASKGLEYPVVFCPFSWKGKKDLVRDSDIVHFHDASDGEQLKIDIGTSEQKSHLERAQFEAYAEQVRLLYVAVTRAKHRLYLAYPAFESLHSSSVSGLKNAPLSQVLRDESGQPLRKNLKDLSPTRITAAFERLMTADPGALTISDLPERQRLQAASIATPSLSVATLNRKYLAAPWRLVSFTSLTRAHGSADTLAEVGADHDLASPVVASVNAEAAPDEMRFAFTRGSKAGTALHAILEHADFARDDVASLGSLVESQLLRAGLLTETDQISPDQSNPERPSELPIQVAQWLLDVLAAPIELQTDSSRGTFSLKQLSKMQRLNEWPFLLGCQSFDLPAFCRVLAQPEFNVDPRFIAAAQRLKPEKMAAYLNGVVDLVFEWQGQYFIADYKSNHLGDALADYMPEALVEVMADAHYYFQYLLYTCAWHRFMQLRKGEQYDYERDFGGVVYLFIRGMSSQAMNNGAYIDKPPVGLIEALNKALGLGAGQ</sequence>
<evidence type="ECO:0000256" key="2">
    <source>
        <dbReference type="ARBA" id="ARBA00022723"/>
    </source>
</evidence>
<evidence type="ECO:0000256" key="1">
    <source>
        <dbReference type="ARBA" id="ARBA00022722"/>
    </source>
</evidence>
<dbReference type="InterPro" id="IPR014017">
    <property type="entry name" value="DNA_helicase_UvrD-like_C"/>
</dbReference>
<dbReference type="GO" id="GO:0008854">
    <property type="term" value="F:exodeoxyribonuclease V activity"/>
    <property type="evidence" value="ECO:0007669"/>
    <property type="project" value="UniProtKB-EC"/>
</dbReference>
<gene>
    <name evidence="15 19" type="primary">recB</name>
    <name evidence="19" type="ORF">ABHF33_00775</name>
</gene>
<evidence type="ECO:0000256" key="8">
    <source>
        <dbReference type="ARBA" id="ARBA00022840"/>
    </source>
</evidence>
<evidence type="ECO:0000256" key="5">
    <source>
        <dbReference type="ARBA" id="ARBA00022801"/>
    </source>
</evidence>
<dbReference type="KEGG" id="cmav:ABHF33_00775"/>
<evidence type="ECO:0000256" key="12">
    <source>
        <dbReference type="ARBA" id="ARBA00023235"/>
    </source>
</evidence>
<dbReference type="Gene3D" id="3.90.320.10">
    <property type="match status" value="1"/>
</dbReference>
<dbReference type="GO" id="GO:0000724">
    <property type="term" value="P:double-strand break repair via homologous recombination"/>
    <property type="evidence" value="ECO:0007669"/>
    <property type="project" value="UniProtKB-UniRule"/>
</dbReference>
<keyword evidence="7 15" id="KW-0269">Exonuclease</keyword>
<dbReference type="SUPFAM" id="SSF52980">
    <property type="entry name" value="Restriction endonuclease-like"/>
    <property type="match status" value="1"/>
</dbReference>
<name>A0AAU7FAY8_9NEIS</name>
<feature type="binding site" evidence="15">
    <location>
        <position position="1008"/>
    </location>
    <ligand>
        <name>Mg(2+)</name>
        <dbReference type="ChEBI" id="CHEBI:18420"/>
    </ligand>
</feature>
<comment type="domain">
    <text evidence="15">The N-terminal DNA-binding domain is a ssDNA-dependent ATPase and has ATP-dependent 3'-5' helicase function. This domain interacts with RecC.</text>
</comment>
<dbReference type="InterPro" id="IPR011604">
    <property type="entry name" value="PDDEXK-like_dom_sf"/>
</dbReference>
<dbReference type="InterPro" id="IPR014016">
    <property type="entry name" value="UvrD-like_ATP-bd"/>
</dbReference>
<dbReference type="InterPro" id="IPR000212">
    <property type="entry name" value="DNA_helicase_UvrD/REP"/>
</dbReference>
<protein>
    <recommendedName>
        <fullName evidence="15">RecBCD enzyme subunit RecB</fullName>
        <ecNumber evidence="15">3.1.11.5</ecNumber>
        <ecNumber evidence="15">5.6.2.4</ecNumber>
    </recommendedName>
    <alternativeName>
        <fullName evidence="15">DNA 3'-5' helicase subunit RecB</fullName>
    </alternativeName>
    <alternativeName>
        <fullName evidence="15">Exonuclease V subunit RecB</fullName>
        <shortName evidence="15">ExoV subunit RecB</shortName>
    </alternativeName>
    <alternativeName>
        <fullName evidence="15">Helicase/nuclease RecBCD subunit RecB</fullName>
    </alternativeName>
</protein>
<keyword evidence="3 15" id="KW-0547">Nucleotide-binding</keyword>
<accession>A0AAU7FAY8</accession>
<keyword evidence="9 15" id="KW-0460">Magnesium</keyword>
<evidence type="ECO:0000256" key="4">
    <source>
        <dbReference type="ARBA" id="ARBA00022763"/>
    </source>
</evidence>
<evidence type="ECO:0000259" key="18">
    <source>
        <dbReference type="PROSITE" id="PS51217"/>
    </source>
</evidence>
<feature type="active site" description="For nuclease activity" evidence="15">
    <location>
        <position position="1161"/>
    </location>
</feature>
<comment type="miscellaneous">
    <text evidence="15">In the RecBCD complex, RecB has a slow 3'-5' helicase, an exonuclease activity and loads RecA onto ssDNA, RecD has a fast 5'-3' helicase activity, while RecC stimulates the ATPase and processivity of the RecB helicase and contributes to recognition of the Chi site.</text>
</comment>
<dbReference type="PROSITE" id="PS51198">
    <property type="entry name" value="UVRD_HELICASE_ATP_BIND"/>
    <property type="match status" value="1"/>
</dbReference>
<dbReference type="EC" id="5.6.2.4" evidence="15"/>
<evidence type="ECO:0000256" key="6">
    <source>
        <dbReference type="ARBA" id="ARBA00022806"/>
    </source>
</evidence>
<dbReference type="Pfam" id="PF13361">
    <property type="entry name" value="UvrD_C"/>
    <property type="match status" value="1"/>
</dbReference>
<comment type="catalytic activity">
    <reaction evidence="14 15">
        <text>ATP + H2O = ADP + phosphate + H(+)</text>
        <dbReference type="Rhea" id="RHEA:13065"/>
        <dbReference type="ChEBI" id="CHEBI:15377"/>
        <dbReference type="ChEBI" id="CHEBI:15378"/>
        <dbReference type="ChEBI" id="CHEBI:30616"/>
        <dbReference type="ChEBI" id="CHEBI:43474"/>
        <dbReference type="ChEBI" id="CHEBI:456216"/>
        <dbReference type="EC" id="5.6.2.4"/>
    </reaction>
</comment>
<comment type="catalytic activity">
    <reaction evidence="13 15">
        <text>Couples ATP hydrolysis with the unwinding of duplex DNA by translocating in the 3'-5' direction.</text>
        <dbReference type="EC" id="5.6.2.4"/>
    </reaction>
</comment>
<evidence type="ECO:0000313" key="19">
    <source>
        <dbReference type="EMBL" id="XBM00848.1"/>
    </source>
</evidence>
<dbReference type="Pfam" id="PF00580">
    <property type="entry name" value="UvrD-helicase"/>
    <property type="match status" value="1"/>
</dbReference>
<keyword evidence="8 15" id="KW-0067">ATP-binding</keyword>
<dbReference type="GO" id="GO:0000287">
    <property type="term" value="F:magnesium ion binding"/>
    <property type="evidence" value="ECO:0007669"/>
    <property type="project" value="UniProtKB-UniRule"/>
</dbReference>
<keyword evidence="10 15" id="KW-0238">DNA-binding</keyword>
<evidence type="ECO:0000256" key="11">
    <source>
        <dbReference type="ARBA" id="ARBA00023204"/>
    </source>
</evidence>
<organism evidence="19">
    <name type="scientific">Chitinibacter mangrovi</name>
    <dbReference type="NCBI Taxonomy" id="3153927"/>
    <lineage>
        <taxon>Bacteria</taxon>
        <taxon>Pseudomonadati</taxon>
        <taxon>Pseudomonadota</taxon>
        <taxon>Betaproteobacteria</taxon>
        <taxon>Neisseriales</taxon>
        <taxon>Chitinibacteraceae</taxon>
        <taxon>Chitinibacter</taxon>
    </lineage>
</organism>
<dbReference type="EMBL" id="CP157355">
    <property type="protein sequence ID" value="XBM00848.1"/>
    <property type="molecule type" value="Genomic_DNA"/>
</dbReference>
<feature type="domain" description="UvrD-like helicase C-terminal" evidence="18">
    <location>
        <begin position="492"/>
        <end position="777"/>
    </location>
</feature>
<dbReference type="HAMAP" id="MF_01485">
    <property type="entry name" value="RecB"/>
    <property type="match status" value="1"/>
</dbReference>
<dbReference type="PANTHER" id="PTHR11070">
    <property type="entry name" value="UVRD / RECB / PCRA DNA HELICASE FAMILY MEMBER"/>
    <property type="match status" value="1"/>
</dbReference>
<dbReference type="PROSITE" id="PS51217">
    <property type="entry name" value="UVRD_HELICASE_CTER"/>
    <property type="match status" value="1"/>
</dbReference>
<reference evidence="19" key="1">
    <citation type="submission" date="2024-05" db="EMBL/GenBank/DDBJ databases">
        <authorList>
            <person name="Yang L."/>
            <person name="Pan L."/>
        </authorList>
    </citation>
    <scope>NUCLEOTIDE SEQUENCE</scope>
    <source>
        <strain evidence="19">FCG-7</strain>
    </source>
</reference>
<dbReference type="Gene3D" id="3.40.50.300">
    <property type="entry name" value="P-loop containing nucleotide triphosphate hydrolases"/>
    <property type="match status" value="2"/>
</dbReference>
<evidence type="ECO:0000256" key="3">
    <source>
        <dbReference type="ARBA" id="ARBA00022741"/>
    </source>
</evidence>
<dbReference type="SUPFAM" id="SSF52540">
    <property type="entry name" value="P-loop containing nucleoside triphosphate hydrolases"/>
    <property type="match status" value="1"/>
</dbReference>
<dbReference type="InterPro" id="IPR004586">
    <property type="entry name" value="RecB"/>
</dbReference>
<keyword evidence="2 15" id="KW-0479">Metal-binding</keyword>
<evidence type="ECO:0000256" key="15">
    <source>
        <dbReference type="HAMAP-Rule" id="MF_01485"/>
    </source>
</evidence>
<comment type="similarity">
    <text evidence="15">Belongs to the helicase family. UvrD subfamily.</text>
</comment>
<evidence type="ECO:0000256" key="10">
    <source>
        <dbReference type="ARBA" id="ARBA00023125"/>
    </source>
</evidence>
<dbReference type="RefSeq" id="WP_348945174.1">
    <property type="nucleotide sequence ID" value="NZ_CP157355.1"/>
</dbReference>
<dbReference type="Gene3D" id="1.10.3170.10">
    <property type="entry name" value="Recbcd, chain B, domain 2"/>
    <property type="match status" value="1"/>
</dbReference>
<dbReference type="AlphaFoldDB" id="A0AAU7FAY8"/>
<comment type="cofactor">
    <cofactor evidence="15">
        <name>Mg(2+)</name>
        <dbReference type="ChEBI" id="CHEBI:18420"/>
    </cofactor>
    <text evidence="15">Binds 1 Mg(2+) ion per subunit.</text>
</comment>
<dbReference type="NCBIfam" id="TIGR00609">
    <property type="entry name" value="recB"/>
    <property type="match status" value="1"/>
</dbReference>
<feature type="binding site" evidence="15">
    <location>
        <position position="1161"/>
    </location>
    <ligand>
        <name>Mg(2+)</name>
        <dbReference type="ChEBI" id="CHEBI:18420"/>
    </ligand>
</feature>
<keyword evidence="6 15" id="KW-0347">Helicase</keyword>
<evidence type="ECO:0000256" key="14">
    <source>
        <dbReference type="ARBA" id="ARBA00048988"/>
    </source>
</evidence>
<keyword evidence="1 15" id="KW-0540">Nuclease</keyword>
<dbReference type="GO" id="GO:0003677">
    <property type="term" value="F:DNA binding"/>
    <property type="evidence" value="ECO:0007669"/>
    <property type="project" value="UniProtKB-UniRule"/>
</dbReference>
<evidence type="ECO:0000256" key="7">
    <source>
        <dbReference type="ARBA" id="ARBA00022839"/>
    </source>
</evidence>
<dbReference type="GO" id="GO:0009338">
    <property type="term" value="C:exodeoxyribonuclease V complex"/>
    <property type="evidence" value="ECO:0007669"/>
    <property type="project" value="TreeGrafter"/>
</dbReference>
<proteinExistence type="inferred from homology"/>
<dbReference type="InterPro" id="IPR011335">
    <property type="entry name" value="Restrct_endonuc-II-like"/>
</dbReference>
<dbReference type="GO" id="GO:0043138">
    <property type="term" value="F:3'-5' DNA helicase activity"/>
    <property type="evidence" value="ECO:0007669"/>
    <property type="project" value="UniProtKB-UniRule"/>
</dbReference>
<comment type="catalytic activity">
    <reaction evidence="15">
        <text>Exonucleolytic cleavage (in the presence of ATP) in either 5'- to 3'- or 3'- to 5'-direction to yield 5'-phosphooligonucleotides.</text>
        <dbReference type="EC" id="3.1.11.5"/>
    </reaction>
</comment>
<dbReference type="Gene3D" id="1.10.486.10">
    <property type="entry name" value="PCRA, domain 4"/>
    <property type="match status" value="1"/>
</dbReference>
<feature type="region of interest" description="DNA-binding and helicase activity, interacts with RecC" evidence="15">
    <location>
        <begin position="1"/>
        <end position="900"/>
    </location>
</feature>
<evidence type="ECO:0000256" key="9">
    <source>
        <dbReference type="ARBA" id="ARBA00022842"/>
    </source>
</evidence>
<dbReference type="InterPro" id="IPR027417">
    <property type="entry name" value="P-loop_NTPase"/>
</dbReference>
<keyword evidence="11 15" id="KW-0234">DNA repair</keyword>
<comment type="domain">
    <text evidence="15">The C-terminal domain has nuclease activity and interacts with RecD. It interacts with RecA, facilitating its loading onto ssDNA.</text>
</comment>
<feature type="region of interest" description="Nuclease activity, interacts with RecD and RecA" evidence="15">
    <location>
        <begin position="948"/>
        <end position="1260"/>
    </location>
</feature>
<keyword evidence="12 15" id="KW-0413">Isomerase</keyword>
<keyword evidence="5 15" id="KW-0378">Hydrolase</keyword>
<keyword evidence="4 15" id="KW-0227">DNA damage</keyword>
<evidence type="ECO:0000259" key="17">
    <source>
        <dbReference type="PROSITE" id="PS51198"/>
    </source>
</evidence>
<dbReference type="PANTHER" id="PTHR11070:SF23">
    <property type="entry name" value="RECBCD ENZYME SUBUNIT RECB"/>
    <property type="match status" value="1"/>
</dbReference>
<feature type="binding site" evidence="16">
    <location>
        <begin position="25"/>
        <end position="32"/>
    </location>
    <ligand>
        <name>ATP</name>
        <dbReference type="ChEBI" id="CHEBI:30616"/>
    </ligand>
</feature>
<comment type="function">
    <text evidence="15">A helicase/nuclease that prepares dsDNA breaks (DSB) for recombinational DNA repair. Binds to DSBs and unwinds DNA via a highly rapid and processive ATP-dependent bidirectional helicase activity. Unwinds dsDNA until it encounters a Chi (crossover hotspot instigator) sequence from the 3' direction. Cuts ssDNA a few nucleotides 3' to the Chi site. The properties and activities of the enzyme are changed at Chi. The Chi-altered holoenzyme produces a long 3'-ssDNA overhang and facilitates RecA-binding to the ssDNA for homologous DNA recombination and repair. Holoenzyme degrades any linearized DNA that is unable to undergo homologous recombination. In the holoenzyme this subunit contributes ATPase, 3'-5' helicase, exonuclease activity and loads RecA onto ssDNA.</text>
</comment>
<feature type="binding site" evidence="15">
    <location>
        <position position="1148"/>
    </location>
    <ligand>
        <name>Mg(2+)</name>
        <dbReference type="ChEBI" id="CHEBI:18420"/>
    </ligand>
</feature>
<dbReference type="GO" id="GO:0005524">
    <property type="term" value="F:ATP binding"/>
    <property type="evidence" value="ECO:0007669"/>
    <property type="project" value="UniProtKB-UniRule"/>
</dbReference>
<feature type="domain" description="UvrD-like helicase ATP-binding" evidence="17">
    <location>
        <begin position="4"/>
        <end position="491"/>
    </location>
</feature>
<comment type="subunit">
    <text evidence="15">Heterotrimer of RecB, RecC and RecD. All subunits contribute to DNA-binding. Interacts with RecA.</text>
</comment>